<dbReference type="Proteomes" id="UP000007396">
    <property type="component" value="Genome"/>
</dbReference>
<evidence type="ECO:0000313" key="1">
    <source>
        <dbReference type="EMBL" id="AFH14422.1"/>
    </source>
</evidence>
<name>H9YAH0_9CAUD</name>
<organism evidence="1 2">
    <name type="scientific">Vibrio phage VP3</name>
    <dbReference type="NCBI Taxonomy" id="588068"/>
    <lineage>
        <taxon>Viruses</taxon>
        <taxon>Duplodnaviria</taxon>
        <taxon>Heunggongvirae</taxon>
        <taxon>Uroviricota</taxon>
        <taxon>Caudoviricetes</taxon>
        <taxon>Autographivirales</taxon>
        <taxon>Autotranscriptaviridae</taxon>
        <taxon>Studiervirinae</taxon>
        <taxon>Chatterjeevirus</taxon>
        <taxon>Chatterjeevirus VP4</taxon>
    </lineage>
</organism>
<reference evidence="1 2" key="1">
    <citation type="journal article" date="2013" name="Arch. Virol.">
        <title>The genome of VP3, a T7-like phage used for the typing of Vibrio cholerae.</title>
        <authorList>
            <person name="Li W."/>
            <person name="Zhang J."/>
            <person name="Chen Z."/>
            <person name="Zhang Q."/>
            <person name="Zhang L."/>
            <person name="Du P."/>
            <person name="Chen C."/>
            <person name="Kan B."/>
        </authorList>
    </citation>
    <scope>NUCLEOTIDE SEQUENCE [LARGE SCALE GENOMIC DNA]</scope>
</reference>
<protein>
    <submittedName>
        <fullName evidence="1">Uncharacterized protein</fullName>
    </submittedName>
</protein>
<accession>H9YAH0</accession>
<sequence>MRYHGSDCFGMFEGSPRYTEELPDKCSLNLLLELDCAFTLKGRRNIGCHHGVVIAFLSDVLTLFDFVTINGYVSFSNE</sequence>
<evidence type="ECO:0000313" key="2">
    <source>
        <dbReference type="Proteomes" id="UP000007396"/>
    </source>
</evidence>
<dbReference type="EMBL" id="JQ780163">
    <property type="protein sequence ID" value="AFH14422.1"/>
    <property type="molecule type" value="Genomic_DNA"/>
</dbReference>
<gene>
    <name evidence="1" type="ORF">VP3_0022</name>
</gene>
<proteinExistence type="predicted"/>